<dbReference type="EMBL" id="FSRM01000001">
    <property type="protein sequence ID" value="SIN97398.1"/>
    <property type="molecule type" value="Genomic_DNA"/>
</dbReference>
<dbReference type="Proteomes" id="UP000184693">
    <property type="component" value="Unassembled WGS sequence"/>
</dbReference>
<organism evidence="2 3">
    <name type="scientific">Paraburkholderia phenazinium</name>
    <dbReference type="NCBI Taxonomy" id="60549"/>
    <lineage>
        <taxon>Bacteria</taxon>
        <taxon>Pseudomonadati</taxon>
        <taxon>Pseudomonadota</taxon>
        <taxon>Betaproteobacteria</taxon>
        <taxon>Burkholderiales</taxon>
        <taxon>Burkholderiaceae</taxon>
        <taxon>Paraburkholderia</taxon>
    </lineage>
</organism>
<name>A0A1N6FQ87_9BURK</name>
<proteinExistence type="predicted"/>
<keyword evidence="1" id="KW-1133">Transmembrane helix</keyword>
<sequence length="76" mass="8220">MELSFALKAFSVILVLFCIALMPFFVRRDPAPVHSVVSAEALPRAQWPGVITRMGAVTLLASFVLLIGGCYLLLNG</sequence>
<evidence type="ECO:0000256" key="1">
    <source>
        <dbReference type="SAM" id="Phobius"/>
    </source>
</evidence>
<protein>
    <submittedName>
        <fullName evidence="2">Uncharacterized protein</fullName>
    </submittedName>
</protein>
<feature type="transmembrane region" description="Helical" evidence="1">
    <location>
        <begin position="52"/>
        <end position="74"/>
    </location>
</feature>
<dbReference type="AlphaFoldDB" id="A0A1N6FQ87"/>
<dbReference type="RefSeq" id="WP_074263914.1">
    <property type="nucleotide sequence ID" value="NZ_FSRM01000001.1"/>
</dbReference>
<reference evidence="2 3" key="1">
    <citation type="submission" date="2016-11" db="EMBL/GenBank/DDBJ databases">
        <authorList>
            <person name="Jaros S."/>
            <person name="Januszkiewicz K."/>
            <person name="Wedrychowicz H."/>
        </authorList>
    </citation>
    <scope>NUCLEOTIDE SEQUENCE [LARGE SCALE GENOMIC DNA]</scope>
    <source>
        <strain evidence="2 3">GAS86</strain>
    </source>
</reference>
<dbReference type="OrthoDB" id="9009241at2"/>
<accession>A0A1N6FQ87</accession>
<keyword evidence="1" id="KW-0812">Transmembrane</keyword>
<keyword evidence="1" id="KW-0472">Membrane</keyword>
<evidence type="ECO:0000313" key="3">
    <source>
        <dbReference type="Proteomes" id="UP000184693"/>
    </source>
</evidence>
<gene>
    <name evidence="2" type="ORF">SAMN05444168_1768</name>
</gene>
<evidence type="ECO:0000313" key="2">
    <source>
        <dbReference type="EMBL" id="SIN97398.1"/>
    </source>
</evidence>